<gene>
    <name evidence="1" type="ORF">LTR84_011088</name>
</gene>
<keyword evidence="2" id="KW-1185">Reference proteome</keyword>
<name>A0AAV9NIP9_9EURO</name>
<comment type="caution">
    <text evidence="1">The sequence shown here is derived from an EMBL/GenBank/DDBJ whole genome shotgun (WGS) entry which is preliminary data.</text>
</comment>
<dbReference type="Proteomes" id="UP001358417">
    <property type="component" value="Unassembled WGS sequence"/>
</dbReference>
<reference evidence="1 2" key="1">
    <citation type="submission" date="2023-08" db="EMBL/GenBank/DDBJ databases">
        <title>Black Yeasts Isolated from many extreme environments.</title>
        <authorList>
            <person name="Coleine C."/>
            <person name="Stajich J.E."/>
            <person name="Selbmann L."/>
        </authorList>
    </citation>
    <scope>NUCLEOTIDE SEQUENCE [LARGE SCALE GENOMIC DNA]</scope>
    <source>
        <strain evidence="1 2">CCFEE 5792</strain>
    </source>
</reference>
<dbReference type="EMBL" id="JAVRRD010000005">
    <property type="protein sequence ID" value="KAK5058824.1"/>
    <property type="molecule type" value="Genomic_DNA"/>
</dbReference>
<evidence type="ECO:0000313" key="1">
    <source>
        <dbReference type="EMBL" id="KAK5058824.1"/>
    </source>
</evidence>
<protein>
    <submittedName>
        <fullName evidence="1">Uncharacterized protein</fullName>
    </submittedName>
</protein>
<dbReference type="AlphaFoldDB" id="A0AAV9NIP9"/>
<dbReference type="GeneID" id="89979242"/>
<proteinExistence type="predicted"/>
<dbReference type="RefSeq" id="XP_064709347.1">
    <property type="nucleotide sequence ID" value="XM_064854621.1"/>
</dbReference>
<accession>A0AAV9NIP9</accession>
<evidence type="ECO:0000313" key="2">
    <source>
        <dbReference type="Proteomes" id="UP001358417"/>
    </source>
</evidence>
<organism evidence="1 2">
    <name type="scientific">Exophiala bonariae</name>
    <dbReference type="NCBI Taxonomy" id="1690606"/>
    <lineage>
        <taxon>Eukaryota</taxon>
        <taxon>Fungi</taxon>
        <taxon>Dikarya</taxon>
        <taxon>Ascomycota</taxon>
        <taxon>Pezizomycotina</taxon>
        <taxon>Eurotiomycetes</taxon>
        <taxon>Chaetothyriomycetidae</taxon>
        <taxon>Chaetothyriales</taxon>
        <taxon>Herpotrichiellaceae</taxon>
        <taxon>Exophiala</taxon>
    </lineage>
</organism>
<sequence length="266" mass="30916">MEGPIRPFFLQVSGVEHTNDQSKSWDKPMGVWLPPRRKNYYNKLNSTGWYVWDPGLVYNYSGMQSLLEPGLNRLRRLNPNEQQRFRPYRAATMFWDPYAHNYVHVPLDCTEEDVDGSESGFDWRRPGFSVCQAEGGHDIAVIGHSEEHQQLHLPGPGRWFEKLLPITLQPPEEPQSRQCKLAGDLDILIGLIAFSTTFEYAPQAIDCLFRPDLRTADFNPAWSNGLPADNRRRRKGLLIEIGYDYQRTNSDELREWERGLYGELFR</sequence>